<dbReference type="EMBL" id="JAVRHZ010000009">
    <property type="protein sequence ID" value="MDT0556882.1"/>
    <property type="molecule type" value="Genomic_DNA"/>
</dbReference>
<comment type="caution">
    <text evidence="10">The sequence shown here is derived from an EMBL/GenBank/DDBJ whole genome shotgun (WGS) entry which is preliminary data.</text>
</comment>
<evidence type="ECO:0000256" key="6">
    <source>
        <dbReference type="ARBA" id="ARBA00023237"/>
    </source>
</evidence>
<dbReference type="RefSeq" id="WP_311333828.1">
    <property type="nucleotide sequence ID" value="NZ_JAVRHZ010000009.1"/>
</dbReference>
<dbReference type="Gene3D" id="2.170.130.10">
    <property type="entry name" value="TonB-dependent receptor, plug domain"/>
    <property type="match status" value="1"/>
</dbReference>
<dbReference type="NCBIfam" id="TIGR04056">
    <property type="entry name" value="OMP_RagA_SusC"/>
    <property type="match status" value="1"/>
</dbReference>
<keyword evidence="5 7" id="KW-0472">Membrane</keyword>
<dbReference type="SUPFAM" id="SSF56935">
    <property type="entry name" value="Porins"/>
    <property type="match status" value="1"/>
</dbReference>
<feature type="chain" id="PRO_5045096199" evidence="8">
    <location>
        <begin position="23"/>
        <end position="1004"/>
    </location>
</feature>
<dbReference type="InterPro" id="IPR023997">
    <property type="entry name" value="TonB-dep_OMP_SusC/RagA_CS"/>
</dbReference>
<evidence type="ECO:0000256" key="7">
    <source>
        <dbReference type="PROSITE-ProRule" id="PRU01360"/>
    </source>
</evidence>
<name>A0ABU2YFC1_9FLAO</name>
<keyword evidence="11" id="KW-1185">Reference proteome</keyword>
<keyword evidence="4 7" id="KW-0812">Transmembrane</keyword>
<dbReference type="NCBIfam" id="TIGR04057">
    <property type="entry name" value="SusC_RagA_signa"/>
    <property type="match status" value="1"/>
</dbReference>
<gene>
    <name evidence="10" type="ORF">RM538_12760</name>
</gene>
<protein>
    <submittedName>
        <fullName evidence="10">SusC/RagA family TonB-linked outer membrane protein</fullName>
    </submittedName>
</protein>
<dbReference type="InterPro" id="IPR039426">
    <property type="entry name" value="TonB-dep_rcpt-like"/>
</dbReference>
<dbReference type="PROSITE" id="PS52016">
    <property type="entry name" value="TONB_DEPENDENT_REC_3"/>
    <property type="match status" value="1"/>
</dbReference>
<organism evidence="10 11">
    <name type="scientific">Patiriisocius hiemis</name>
    <dbReference type="NCBI Taxonomy" id="3075604"/>
    <lineage>
        <taxon>Bacteria</taxon>
        <taxon>Pseudomonadati</taxon>
        <taxon>Bacteroidota</taxon>
        <taxon>Flavobacteriia</taxon>
        <taxon>Flavobacteriales</taxon>
        <taxon>Flavobacteriaceae</taxon>
        <taxon>Patiriisocius</taxon>
    </lineage>
</organism>
<evidence type="ECO:0000313" key="10">
    <source>
        <dbReference type="EMBL" id="MDT0556882.1"/>
    </source>
</evidence>
<dbReference type="Gene3D" id="2.60.40.1120">
    <property type="entry name" value="Carboxypeptidase-like, regulatory domain"/>
    <property type="match status" value="1"/>
</dbReference>
<dbReference type="InterPro" id="IPR037066">
    <property type="entry name" value="Plug_dom_sf"/>
</dbReference>
<evidence type="ECO:0000256" key="3">
    <source>
        <dbReference type="ARBA" id="ARBA00022452"/>
    </source>
</evidence>
<dbReference type="Proteomes" id="UP001254488">
    <property type="component" value="Unassembled WGS sequence"/>
</dbReference>
<dbReference type="Pfam" id="PF13715">
    <property type="entry name" value="CarbopepD_reg_2"/>
    <property type="match status" value="1"/>
</dbReference>
<dbReference type="InterPro" id="IPR008969">
    <property type="entry name" value="CarboxyPept-like_regulatory"/>
</dbReference>
<dbReference type="InterPro" id="IPR036942">
    <property type="entry name" value="Beta-barrel_TonB_sf"/>
</dbReference>
<dbReference type="Pfam" id="PF07715">
    <property type="entry name" value="Plug"/>
    <property type="match status" value="1"/>
</dbReference>
<comment type="similarity">
    <text evidence="7">Belongs to the TonB-dependent receptor family.</text>
</comment>
<evidence type="ECO:0000256" key="5">
    <source>
        <dbReference type="ARBA" id="ARBA00023136"/>
    </source>
</evidence>
<feature type="domain" description="TonB-dependent receptor plug" evidence="9">
    <location>
        <begin position="115"/>
        <end position="222"/>
    </location>
</feature>
<keyword evidence="8" id="KW-0732">Signal</keyword>
<keyword evidence="2 7" id="KW-0813">Transport</keyword>
<evidence type="ECO:0000256" key="4">
    <source>
        <dbReference type="ARBA" id="ARBA00022692"/>
    </source>
</evidence>
<dbReference type="InterPro" id="IPR023996">
    <property type="entry name" value="TonB-dep_OMP_SusC/RagA"/>
</dbReference>
<keyword evidence="3 7" id="KW-1134">Transmembrane beta strand</keyword>
<evidence type="ECO:0000256" key="1">
    <source>
        <dbReference type="ARBA" id="ARBA00004571"/>
    </source>
</evidence>
<sequence length="1004" mass="109946">MRTKFSGILTLLLALVVQVSIAQTKTITGTVLDDANLPLPGANVIIKGTSSGTQTDFDGNYSISASVGQTLTFSYVGFETQEVAVGASNTINVTLQPGSVLEEVVIIGSNTSTKEKSSVSSFTVNAETIKARPNASFVQTLSGQVPGLSISTASGQPGANSTVRIRGVSSINGDTEPLFIIDGAPVDQDNFRSLNPNEIASVTVLKDAGATSIYGNRGANGVIIIKTKSGTFGSDLVMNYVGQVNISNLQDNDYNLMNSQELLTLEKERGSGLGATLTDAEIANARTFDWADYFFDTALTQSHTISASKGGENVSTFISLGFHDQEGLLRSSSLKRFNLRTNLSGKSSNDRFTYRLNLSTNYSKSDEPNNIGTGAVNRNPILGAYQSVPYLSIDDYVDGQFILDEQFDGTFTVTPLLIVDRLRTFDRFDEELKIVGSFDGSYKLTNDITASALMSIDMQQENTLRSEGPNSFNALLFAETGNDTPGFQQENFNRAFSYNQLLSLVYNKEFGKHTFNLGLYSEYFKAHFKNFGYFQEGLDPLTFSSGDGSGFIADNADNDFFVDTANANILESGLFSYFSRADYDYDAKYGITGTVRRDASSRFANSNRWATFYSVAARWNIGNEAFMEDSAFDLLKLRASYGTNGNQDVTGAGLFGGLTLTNSLFQTSPGYQGANSLSLALIGNDALKWETVTTTNLGLDFEVFNRRLRGSVDVYDKTTTDLYLNQPLSAVTAATLLNVNGGELKNTGVDVNLSYTVIRAKEADGFNLDLNFVGNYNKNEIVEFGDGSEEIIGTGQVGGKLGEYFLYRFSRINPENGEILFLTADGEETETPDVDADRVWSDKNILPDYEGSFGFSADYKGFFLTTQFNYVIGVDRFDFDLSGFQNIDNLGNFNLSRDLFDAWTPENTDTNIPRLGADNRSLLAGSDYYLTESDYIRLRFAQFGYTLPSKYLDGTGFTGIKMYVNGENLLTFTDWRGFDAEAQSNTSRIYPTPRTISFGVDLQF</sequence>
<evidence type="ECO:0000313" key="11">
    <source>
        <dbReference type="Proteomes" id="UP001254488"/>
    </source>
</evidence>
<dbReference type="InterPro" id="IPR012910">
    <property type="entry name" value="Plug_dom"/>
</dbReference>
<evidence type="ECO:0000256" key="8">
    <source>
        <dbReference type="SAM" id="SignalP"/>
    </source>
</evidence>
<evidence type="ECO:0000256" key="2">
    <source>
        <dbReference type="ARBA" id="ARBA00022448"/>
    </source>
</evidence>
<accession>A0ABU2YFC1</accession>
<keyword evidence="6 7" id="KW-0998">Cell outer membrane</keyword>
<proteinExistence type="inferred from homology"/>
<feature type="signal peptide" evidence="8">
    <location>
        <begin position="1"/>
        <end position="22"/>
    </location>
</feature>
<comment type="subcellular location">
    <subcellularLocation>
        <location evidence="1 7">Cell outer membrane</location>
        <topology evidence="1 7">Multi-pass membrane protein</topology>
    </subcellularLocation>
</comment>
<dbReference type="SUPFAM" id="SSF49464">
    <property type="entry name" value="Carboxypeptidase regulatory domain-like"/>
    <property type="match status" value="1"/>
</dbReference>
<reference evidence="10 11" key="1">
    <citation type="submission" date="2023-09" db="EMBL/GenBank/DDBJ databases">
        <authorList>
            <person name="Rey-Velasco X."/>
        </authorList>
    </citation>
    <scope>NUCLEOTIDE SEQUENCE [LARGE SCALE GENOMIC DNA]</scope>
    <source>
        <strain evidence="10 11">W242</strain>
    </source>
</reference>
<dbReference type="Gene3D" id="2.40.170.20">
    <property type="entry name" value="TonB-dependent receptor, beta-barrel domain"/>
    <property type="match status" value="1"/>
</dbReference>
<evidence type="ECO:0000259" key="9">
    <source>
        <dbReference type="Pfam" id="PF07715"/>
    </source>
</evidence>